<sequence>MGSLLPLLPSSSASHQNPPSNTKGEETGPGTASVVDPKTHANVDIGGVEIATAEGVATGAGTGAGVKNAKRRKMDKKKAKREEQKSLAAEETVDVVEFKLFSRQPVKLISLLPAQEPSWHVPNPRHIPLSEEEIHRLREKIKSVAVDAADVCAAAAGGISRARGTAVERVYVVEGKDTTTTSTTATTTANHMSKKKPATPSSSSKPSAVGSATVTAADPVREALKRSAMHRKQRAAVHVVFTANAKPLPSHTPAAAQALALALGRTSTASTNTNPTGQGSGKVPFLEATSVEHGSMGPKAVGCVQEAGAKENKERKAHLRRVARRVSRFTASAASTTTTTTNAGPSTAYQGPWTRPCASNTSFFAAPEEVGGKSAGYGYGYAASLPGVREREAAGRRKGGLYVRDRMR</sequence>
<evidence type="ECO:0000313" key="1">
    <source>
        <dbReference type="EMBL" id="KAJ9117664.1"/>
    </source>
</evidence>
<dbReference type="EMBL" id="JASBWV010000031">
    <property type="protein sequence ID" value="KAJ9117664.1"/>
    <property type="molecule type" value="Genomic_DNA"/>
</dbReference>
<organism evidence="1 2">
    <name type="scientific">Naganishia onofrii</name>
    <dbReference type="NCBI Taxonomy" id="1851511"/>
    <lineage>
        <taxon>Eukaryota</taxon>
        <taxon>Fungi</taxon>
        <taxon>Dikarya</taxon>
        <taxon>Basidiomycota</taxon>
        <taxon>Agaricomycotina</taxon>
        <taxon>Tremellomycetes</taxon>
        <taxon>Filobasidiales</taxon>
        <taxon>Filobasidiaceae</taxon>
        <taxon>Naganishia</taxon>
    </lineage>
</organism>
<protein>
    <submittedName>
        <fullName evidence="1">Uncharacterized protein</fullName>
    </submittedName>
</protein>
<dbReference type="Proteomes" id="UP001234202">
    <property type="component" value="Unassembled WGS sequence"/>
</dbReference>
<comment type="caution">
    <text evidence="1">The sequence shown here is derived from an EMBL/GenBank/DDBJ whole genome shotgun (WGS) entry which is preliminary data.</text>
</comment>
<accession>A0ACC2X2N9</accession>
<name>A0ACC2X2N9_9TREE</name>
<evidence type="ECO:0000313" key="2">
    <source>
        <dbReference type="Proteomes" id="UP001234202"/>
    </source>
</evidence>
<reference evidence="1" key="1">
    <citation type="submission" date="2023-04" db="EMBL/GenBank/DDBJ databases">
        <title>Draft Genome sequencing of Naganishia species isolated from polar environments using Oxford Nanopore Technology.</title>
        <authorList>
            <person name="Leo P."/>
            <person name="Venkateswaran K."/>
        </authorList>
    </citation>
    <scope>NUCLEOTIDE SEQUENCE</scope>
    <source>
        <strain evidence="1">DBVPG 5303</strain>
    </source>
</reference>
<proteinExistence type="predicted"/>
<keyword evidence="2" id="KW-1185">Reference proteome</keyword>
<gene>
    <name evidence="1" type="ORF">QFC24_006378</name>
</gene>